<gene>
    <name evidence="1" type="ORF">GUJ93_ZPchr0004g38784</name>
</gene>
<dbReference type="EMBL" id="JAAALK010000285">
    <property type="protein sequence ID" value="KAG8064884.1"/>
    <property type="molecule type" value="Genomic_DNA"/>
</dbReference>
<organism evidence="1 2">
    <name type="scientific">Zizania palustris</name>
    <name type="common">Northern wild rice</name>
    <dbReference type="NCBI Taxonomy" id="103762"/>
    <lineage>
        <taxon>Eukaryota</taxon>
        <taxon>Viridiplantae</taxon>
        <taxon>Streptophyta</taxon>
        <taxon>Embryophyta</taxon>
        <taxon>Tracheophyta</taxon>
        <taxon>Spermatophyta</taxon>
        <taxon>Magnoliopsida</taxon>
        <taxon>Liliopsida</taxon>
        <taxon>Poales</taxon>
        <taxon>Poaceae</taxon>
        <taxon>BOP clade</taxon>
        <taxon>Oryzoideae</taxon>
        <taxon>Oryzeae</taxon>
        <taxon>Zizaniinae</taxon>
        <taxon>Zizania</taxon>
    </lineage>
</organism>
<protein>
    <submittedName>
        <fullName evidence="1">Uncharacterized protein</fullName>
    </submittedName>
</protein>
<reference evidence="1" key="2">
    <citation type="submission" date="2021-02" db="EMBL/GenBank/DDBJ databases">
        <authorList>
            <person name="Kimball J.A."/>
            <person name="Haas M.W."/>
            <person name="Macchietto M."/>
            <person name="Kono T."/>
            <person name="Duquette J."/>
            <person name="Shao M."/>
        </authorList>
    </citation>
    <scope>NUCLEOTIDE SEQUENCE</scope>
    <source>
        <tissue evidence="1">Fresh leaf tissue</tissue>
    </source>
</reference>
<evidence type="ECO:0000313" key="1">
    <source>
        <dbReference type="EMBL" id="KAG8064884.1"/>
    </source>
</evidence>
<accession>A0A8J5SYL1</accession>
<proteinExistence type="predicted"/>
<comment type="caution">
    <text evidence="1">The sequence shown here is derived from an EMBL/GenBank/DDBJ whole genome shotgun (WGS) entry which is preliminary data.</text>
</comment>
<sequence length="74" mass="8211">MLLHLRASSVDFGRVAVASHRECSPRGVIAEVEHVQIRQPDKGLSHSGIGLVSWLPDIDKSRRCDKVREHGEAD</sequence>
<dbReference type="AlphaFoldDB" id="A0A8J5SYL1"/>
<keyword evidence="2" id="KW-1185">Reference proteome</keyword>
<dbReference type="Proteomes" id="UP000729402">
    <property type="component" value="Unassembled WGS sequence"/>
</dbReference>
<name>A0A8J5SYL1_ZIZPA</name>
<evidence type="ECO:0000313" key="2">
    <source>
        <dbReference type="Proteomes" id="UP000729402"/>
    </source>
</evidence>
<reference evidence="1" key="1">
    <citation type="journal article" date="2021" name="bioRxiv">
        <title>Whole Genome Assembly and Annotation of Northern Wild Rice, Zizania palustris L., Supports a Whole Genome Duplication in the Zizania Genus.</title>
        <authorList>
            <person name="Haas M."/>
            <person name="Kono T."/>
            <person name="Macchietto M."/>
            <person name="Millas R."/>
            <person name="McGilp L."/>
            <person name="Shao M."/>
            <person name="Duquette J."/>
            <person name="Hirsch C.N."/>
            <person name="Kimball J."/>
        </authorList>
    </citation>
    <scope>NUCLEOTIDE SEQUENCE</scope>
    <source>
        <tissue evidence="1">Fresh leaf tissue</tissue>
    </source>
</reference>